<feature type="domain" description="SLH" evidence="4">
    <location>
        <begin position="112"/>
        <end position="176"/>
    </location>
</feature>
<dbReference type="SUPFAM" id="SSF49265">
    <property type="entry name" value="Fibronectin type III"/>
    <property type="match status" value="3"/>
</dbReference>
<dbReference type="SMART" id="SM00060">
    <property type="entry name" value="FN3"/>
    <property type="match status" value="4"/>
</dbReference>
<dbReference type="Proteomes" id="UP000282311">
    <property type="component" value="Unassembled WGS sequence"/>
</dbReference>
<evidence type="ECO:0000313" key="6">
    <source>
        <dbReference type="Proteomes" id="UP000282311"/>
    </source>
</evidence>
<dbReference type="InterPro" id="IPR013783">
    <property type="entry name" value="Ig-like_fold"/>
</dbReference>
<evidence type="ECO:0000256" key="1">
    <source>
        <dbReference type="SAM" id="MobiDB-lite"/>
    </source>
</evidence>
<feature type="domain" description="Fibronectin type-III" evidence="3">
    <location>
        <begin position="817"/>
        <end position="907"/>
    </location>
</feature>
<protein>
    <recommendedName>
        <fullName evidence="7">S-layer homology domain-containing protein</fullName>
    </recommendedName>
</protein>
<name>A0A3B0CE37_9BACL</name>
<evidence type="ECO:0000313" key="5">
    <source>
        <dbReference type="EMBL" id="RKN84033.1"/>
    </source>
</evidence>
<keyword evidence="2" id="KW-0812">Transmembrane</keyword>
<feature type="domain" description="Fibronectin type-III" evidence="3">
    <location>
        <begin position="602"/>
        <end position="707"/>
    </location>
</feature>
<dbReference type="EMBL" id="RBAH01000010">
    <property type="protein sequence ID" value="RKN84033.1"/>
    <property type="molecule type" value="Genomic_DNA"/>
</dbReference>
<gene>
    <name evidence="5" type="ORF">D7M11_15785</name>
</gene>
<dbReference type="InterPro" id="IPR051465">
    <property type="entry name" value="Cell_Envelope_Struct_Comp"/>
</dbReference>
<sequence>MNSFLQTNFMEVFLIFRRSNKYLIWTSIFLMLYGLFAPYLAIAAESSNDGGAQSAQFQDIQSHWANKEIMELFAANIVAGFEDGSFRPDGQVTREQFLKMLVELIKLPQDSRYVPFEDVEEERWSVPYIAAGLMNGILLLTDYPDGFKPNQPITRYEMAVWIVRALQLPPQKEEKLLGNVNDQADIKMNRDLIEAALMTGIIQGYPDGTFKGGNNSTRAEAAVMAVRALHYSPGQLPSPEPEAIRKIVEYRPEVKQSKSKKYSKKDDDTWIIYDADLKIDVGDVFILPPNEEYFGGVAKKAESVSHENGALVVKTSVPKIREVFSKLDVHTIEPINPKMLTPADPSIQITTSDVSIQDVSVKLPCFNIGMNNASYQGIILDARMNFCNVGAVADIGLDIDVDWFDVDLDFYAKLVLTGDIKTNVTVKASRAMNESKFIPLTTPFYVPVFTGVFIKGQLYLRIDPDFKASLEIKFEDKFHLEQGFSYSLSNGFRPINKTTNTATLEVNSNVNASLAAGPDFQLTLSLLDIAYAGVDIYPGIRAGYYRYYEQGRCDNIRVDAFLKLDVIAGYDVWVAKGKVKKTLLDLNAPLYTHEFHCPPPPPPGNLKADLDRVMFVTGRFGEQIIDRTDVKLSWGKVGPATSYNVYRAENPAGPFTTLRSNVTANTFTDTSAKVGNTYYYRVRSVNQHGESTAPPNLQVYIAKLPPPPPKNLKAARDRSGVVLNWDQVGFTVYNVKRSHATSKGLETIATKVTGSTFTDTTASALSSYLYVVTAEDQNGESGLSNWAFVDKGLDLIEVIPVNPDILQRDPLIQLVIPPAPDNFIAKPSSGEVALSWNQVADATSYNVKRSNAVDGPYETIASKVSNTSYTDTTVENGKTYYYKITAMNNLGFESKDSLVQEAKPVPAIDLKDIRVTPINPGIVIPINPGLLQLSTPGNFTAETDVSSGKVTLSWKAVERATGYNVMRSDTANGPFQTIGDKVSGTTYTDTTAAIGKAHYYKVTAVDSSGTESPPTSVKSATPSYGIR</sequence>
<dbReference type="InterPro" id="IPR001119">
    <property type="entry name" value="SLH_dom"/>
</dbReference>
<dbReference type="InterPro" id="IPR003961">
    <property type="entry name" value="FN3_dom"/>
</dbReference>
<reference evidence="5 6" key="1">
    <citation type="journal article" date="2007" name="Int. J. Syst. Evol. Microbiol.">
        <title>Paenibacillus ginsengarvi sp. nov., isolated from soil from ginseng cultivation.</title>
        <authorList>
            <person name="Yoon M.H."/>
            <person name="Ten L.N."/>
            <person name="Im W.T."/>
        </authorList>
    </citation>
    <scope>NUCLEOTIDE SEQUENCE [LARGE SCALE GENOMIC DNA]</scope>
    <source>
        <strain evidence="5 6">KCTC 13059</strain>
    </source>
</reference>
<keyword evidence="2" id="KW-1133">Transmembrane helix</keyword>
<evidence type="ECO:0000256" key="2">
    <source>
        <dbReference type="SAM" id="Phobius"/>
    </source>
</evidence>
<keyword evidence="2" id="KW-0472">Membrane</keyword>
<dbReference type="RefSeq" id="WP_120748196.1">
    <property type="nucleotide sequence ID" value="NZ_RBAH01000010.1"/>
</dbReference>
<evidence type="ECO:0000259" key="4">
    <source>
        <dbReference type="PROSITE" id="PS51272"/>
    </source>
</evidence>
<feature type="domain" description="SLH" evidence="4">
    <location>
        <begin position="178"/>
        <end position="239"/>
    </location>
</feature>
<keyword evidence="6" id="KW-1185">Reference proteome</keyword>
<dbReference type="Gene3D" id="2.60.40.10">
    <property type="entry name" value="Immunoglobulins"/>
    <property type="match status" value="4"/>
</dbReference>
<dbReference type="AlphaFoldDB" id="A0A3B0CE37"/>
<organism evidence="5 6">
    <name type="scientific">Paenibacillus ginsengarvi</name>
    <dbReference type="NCBI Taxonomy" id="400777"/>
    <lineage>
        <taxon>Bacteria</taxon>
        <taxon>Bacillati</taxon>
        <taxon>Bacillota</taxon>
        <taxon>Bacilli</taxon>
        <taxon>Bacillales</taxon>
        <taxon>Paenibacillaceae</taxon>
        <taxon>Paenibacillus</taxon>
    </lineage>
</organism>
<dbReference type="InterPro" id="IPR036116">
    <property type="entry name" value="FN3_sf"/>
</dbReference>
<dbReference type="OrthoDB" id="9804686at2"/>
<dbReference type="Pfam" id="PF00395">
    <property type="entry name" value="SLH"/>
    <property type="match status" value="3"/>
</dbReference>
<evidence type="ECO:0000259" key="3">
    <source>
        <dbReference type="PROSITE" id="PS50853"/>
    </source>
</evidence>
<feature type="domain" description="SLH" evidence="4">
    <location>
        <begin position="52"/>
        <end position="111"/>
    </location>
</feature>
<dbReference type="PANTHER" id="PTHR43308">
    <property type="entry name" value="OUTER MEMBRANE PROTEIN ALPHA-RELATED"/>
    <property type="match status" value="1"/>
</dbReference>
<comment type="caution">
    <text evidence="5">The sequence shown here is derived from an EMBL/GenBank/DDBJ whole genome shotgun (WGS) entry which is preliminary data.</text>
</comment>
<feature type="region of interest" description="Disordered" evidence="1">
    <location>
        <begin position="1006"/>
        <end position="1027"/>
    </location>
</feature>
<accession>A0A3B0CE37</accession>
<evidence type="ECO:0008006" key="7">
    <source>
        <dbReference type="Google" id="ProtNLM"/>
    </source>
</evidence>
<dbReference type="CDD" id="cd00063">
    <property type="entry name" value="FN3"/>
    <property type="match status" value="3"/>
</dbReference>
<feature type="transmembrane region" description="Helical" evidence="2">
    <location>
        <begin position="22"/>
        <end position="42"/>
    </location>
</feature>
<feature type="domain" description="Fibronectin type-III" evidence="3">
    <location>
        <begin position="935"/>
        <end position="1025"/>
    </location>
</feature>
<dbReference type="PROSITE" id="PS50853">
    <property type="entry name" value="FN3"/>
    <property type="match status" value="3"/>
</dbReference>
<dbReference type="PROSITE" id="PS51272">
    <property type="entry name" value="SLH"/>
    <property type="match status" value="3"/>
</dbReference>
<dbReference type="PANTHER" id="PTHR43308:SF5">
    <property type="entry name" value="S-LAYER PROTEIN _ PEPTIDOGLYCAN ENDO-BETA-N-ACETYLGLUCOSAMINIDASE"/>
    <property type="match status" value="1"/>
</dbReference>
<proteinExistence type="predicted"/>